<keyword evidence="2" id="KW-1185">Reference proteome</keyword>
<organism evidence="1 2">
    <name type="scientific">Dietzia cercidiphylli</name>
    <dbReference type="NCBI Taxonomy" id="498199"/>
    <lineage>
        <taxon>Bacteria</taxon>
        <taxon>Bacillati</taxon>
        <taxon>Actinomycetota</taxon>
        <taxon>Actinomycetes</taxon>
        <taxon>Mycobacteriales</taxon>
        <taxon>Dietziaceae</taxon>
        <taxon>Dietzia</taxon>
    </lineage>
</organism>
<dbReference type="EMBL" id="BAAAQG010000010">
    <property type="protein sequence ID" value="GAA1711626.1"/>
    <property type="molecule type" value="Genomic_DNA"/>
</dbReference>
<reference evidence="2" key="1">
    <citation type="journal article" date="2019" name="Int. J. Syst. Evol. Microbiol.">
        <title>The Global Catalogue of Microorganisms (GCM) 10K type strain sequencing project: providing services to taxonomists for standard genome sequencing and annotation.</title>
        <authorList>
            <consortium name="The Broad Institute Genomics Platform"/>
            <consortium name="The Broad Institute Genome Sequencing Center for Infectious Disease"/>
            <person name="Wu L."/>
            <person name="Ma J."/>
        </authorList>
    </citation>
    <scope>NUCLEOTIDE SEQUENCE [LARGE SCALE GENOMIC DNA]</scope>
    <source>
        <strain evidence="2">JCM 16002</strain>
    </source>
</reference>
<evidence type="ECO:0000313" key="1">
    <source>
        <dbReference type="EMBL" id="GAA1711626.1"/>
    </source>
</evidence>
<evidence type="ECO:0008006" key="3">
    <source>
        <dbReference type="Google" id="ProtNLM"/>
    </source>
</evidence>
<accession>A0ABN2ITS6</accession>
<dbReference type="Proteomes" id="UP001500383">
    <property type="component" value="Unassembled WGS sequence"/>
</dbReference>
<proteinExistence type="predicted"/>
<protein>
    <recommendedName>
        <fullName evidence="3">Transposase</fullName>
    </recommendedName>
</protein>
<gene>
    <name evidence="1" type="ORF">GCM10009831_21610</name>
</gene>
<evidence type="ECO:0000313" key="2">
    <source>
        <dbReference type="Proteomes" id="UP001500383"/>
    </source>
</evidence>
<name>A0ABN2ITS6_9ACTN</name>
<comment type="caution">
    <text evidence="1">The sequence shown here is derived from an EMBL/GenBank/DDBJ whole genome shotgun (WGS) entry which is preliminary data.</text>
</comment>
<sequence>MTVWDTGTPVVCSVIVGIEQVLDTMVKVDRAYDTVGPVPGWRGPRRCTLEANPLRGRPRCVGTGHE</sequence>